<comment type="subcellular location">
    <subcellularLocation>
        <location evidence="1">Cell membrane</location>
        <topology evidence="1">Single-pass type I membrane protein</topology>
    </subcellularLocation>
</comment>
<evidence type="ECO:0000256" key="1">
    <source>
        <dbReference type="ARBA" id="ARBA00004251"/>
    </source>
</evidence>
<keyword evidence="9" id="KW-0325">Glycoprotein</keyword>
<evidence type="ECO:0000256" key="6">
    <source>
        <dbReference type="ARBA" id="ARBA00023136"/>
    </source>
</evidence>
<dbReference type="PANTHER" id="PTHR25466:SF14">
    <property type="entry name" value="BUTYROPHILIN SUBFAMILY 2 MEMBER A2-LIKE-RELATED"/>
    <property type="match status" value="1"/>
</dbReference>
<dbReference type="InterPro" id="IPR013106">
    <property type="entry name" value="Ig_V-set"/>
</dbReference>
<name>A0AA88NDC1_CHASR</name>
<sequence length="185" mass="20508">MVTLLSAEEHHDDCLRLSLTSIYLFSILAIVRCEVEVQAYLGEDVLLPCVYSRISPVPETGSIFWRDKDNNAMLNVIRKETTESFECRNFRGRVKGFPDQYRKGNFSIILKNVSLLDRGAYECHVPAVDFMCRVQLAVSGERPASTSPAPGSSVHGGAVTLHSLHLTLLSVLLSVLVGSELCFFS</sequence>
<evidence type="ECO:0000256" key="3">
    <source>
        <dbReference type="ARBA" id="ARBA00022692"/>
    </source>
</evidence>
<keyword evidence="7" id="KW-1015">Disulfide bond</keyword>
<protein>
    <recommendedName>
        <fullName evidence="11">Ig-like domain-containing protein</fullName>
    </recommendedName>
</protein>
<dbReference type="Proteomes" id="UP001187415">
    <property type="component" value="Unassembled WGS sequence"/>
</dbReference>
<keyword evidence="10" id="KW-0393">Immunoglobulin domain</keyword>
<evidence type="ECO:0000256" key="8">
    <source>
        <dbReference type="ARBA" id="ARBA00023170"/>
    </source>
</evidence>
<dbReference type="EMBL" id="JAUPFM010000003">
    <property type="protein sequence ID" value="KAK2857054.1"/>
    <property type="molecule type" value="Genomic_DNA"/>
</dbReference>
<evidence type="ECO:0000256" key="7">
    <source>
        <dbReference type="ARBA" id="ARBA00023157"/>
    </source>
</evidence>
<dbReference type="PROSITE" id="PS50835">
    <property type="entry name" value="IG_LIKE"/>
    <property type="match status" value="1"/>
</dbReference>
<evidence type="ECO:0000256" key="9">
    <source>
        <dbReference type="ARBA" id="ARBA00023180"/>
    </source>
</evidence>
<evidence type="ECO:0000256" key="10">
    <source>
        <dbReference type="ARBA" id="ARBA00023319"/>
    </source>
</evidence>
<reference evidence="12" key="1">
    <citation type="submission" date="2023-07" db="EMBL/GenBank/DDBJ databases">
        <title>Chromosome-level Genome Assembly of Striped Snakehead (Channa striata).</title>
        <authorList>
            <person name="Liu H."/>
        </authorList>
    </citation>
    <scope>NUCLEOTIDE SEQUENCE</scope>
    <source>
        <strain evidence="12">Gz</strain>
        <tissue evidence="12">Muscle</tissue>
    </source>
</reference>
<dbReference type="PANTHER" id="PTHR25466">
    <property type="entry name" value="T-LYMPHOCYTE ACTIVATION ANTIGEN"/>
    <property type="match status" value="1"/>
</dbReference>
<dbReference type="InterPro" id="IPR003599">
    <property type="entry name" value="Ig_sub"/>
</dbReference>
<dbReference type="SUPFAM" id="SSF48726">
    <property type="entry name" value="Immunoglobulin"/>
    <property type="match status" value="1"/>
</dbReference>
<proteinExistence type="predicted"/>
<dbReference type="InterPro" id="IPR036179">
    <property type="entry name" value="Ig-like_dom_sf"/>
</dbReference>
<keyword evidence="13" id="KW-1185">Reference proteome</keyword>
<dbReference type="GO" id="GO:0007166">
    <property type="term" value="P:cell surface receptor signaling pathway"/>
    <property type="evidence" value="ECO:0007669"/>
    <property type="project" value="TreeGrafter"/>
</dbReference>
<accession>A0AA88NDC1</accession>
<dbReference type="AlphaFoldDB" id="A0AA88NDC1"/>
<gene>
    <name evidence="12" type="ORF">Q5P01_005789</name>
</gene>
<dbReference type="GO" id="GO:0009897">
    <property type="term" value="C:external side of plasma membrane"/>
    <property type="evidence" value="ECO:0007669"/>
    <property type="project" value="TreeGrafter"/>
</dbReference>
<keyword evidence="2" id="KW-1003">Cell membrane</keyword>
<evidence type="ECO:0000256" key="2">
    <source>
        <dbReference type="ARBA" id="ARBA00022475"/>
    </source>
</evidence>
<evidence type="ECO:0000313" key="12">
    <source>
        <dbReference type="EMBL" id="KAK2857054.1"/>
    </source>
</evidence>
<keyword evidence="3" id="KW-0812">Transmembrane</keyword>
<dbReference type="GO" id="GO:0042130">
    <property type="term" value="P:negative regulation of T cell proliferation"/>
    <property type="evidence" value="ECO:0007669"/>
    <property type="project" value="TreeGrafter"/>
</dbReference>
<dbReference type="InterPro" id="IPR051713">
    <property type="entry name" value="T-cell_Activation_Regulation"/>
</dbReference>
<evidence type="ECO:0000259" key="11">
    <source>
        <dbReference type="PROSITE" id="PS50835"/>
    </source>
</evidence>
<dbReference type="InterPro" id="IPR007110">
    <property type="entry name" value="Ig-like_dom"/>
</dbReference>
<dbReference type="SMART" id="SM00409">
    <property type="entry name" value="IG"/>
    <property type="match status" value="1"/>
</dbReference>
<dbReference type="GO" id="GO:0071222">
    <property type="term" value="P:cellular response to lipopolysaccharide"/>
    <property type="evidence" value="ECO:0007669"/>
    <property type="project" value="TreeGrafter"/>
</dbReference>
<keyword evidence="8" id="KW-0675">Receptor</keyword>
<dbReference type="GO" id="GO:0006955">
    <property type="term" value="P:immune response"/>
    <property type="evidence" value="ECO:0007669"/>
    <property type="project" value="TreeGrafter"/>
</dbReference>
<evidence type="ECO:0000256" key="5">
    <source>
        <dbReference type="ARBA" id="ARBA00022989"/>
    </source>
</evidence>
<dbReference type="Gene3D" id="2.60.40.10">
    <property type="entry name" value="Immunoglobulins"/>
    <property type="match status" value="1"/>
</dbReference>
<dbReference type="GO" id="GO:0031295">
    <property type="term" value="P:T cell costimulation"/>
    <property type="evidence" value="ECO:0007669"/>
    <property type="project" value="TreeGrafter"/>
</dbReference>
<evidence type="ECO:0000256" key="4">
    <source>
        <dbReference type="ARBA" id="ARBA00022729"/>
    </source>
</evidence>
<dbReference type="InterPro" id="IPR013783">
    <property type="entry name" value="Ig-like_fold"/>
</dbReference>
<keyword evidence="5" id="KW-1133">Transmembrane helix</keyword>
<keyword evidence="6" id="KW-0472">Membrane</keyword>
<comment type="caution">
    <text evidence="12">The sequence shown here is derived from an EMBL/GenBank/DDBJ whole genome shotgun (WGS) entry which is preliminary data.</text>
</comment>
<dbReference type="Pfam" id="PF07686">
    <property type="entry name" value="V-set"/>
    <property type="match status" value="1"/>
</dbReference>
<keyword evidence="4" id="KW-0732">Signal</keyword>
<dbReference type="GO" id="GO:0042102">
    <property type="term" value="P:positive regulation of T cell proliferation"/>
    <property type="evidence" value="ECO:0007669"/>
    <property type="project" value="TreeGrafter"/>
</dbReference>
<organism evidence="12 13">
    <name type="scientific">Channa striata</name>
    <name type="common">Snakehead murrel</name>
    <name type="synonym">Ophicephalus striatus</name>
    <dbReference type="NCBI Taxonomy" id="64152"/>
    <lineage>
        <taxon>Eukaryota</taxon>
        <taxon>Metazoa</taxon>
        <taxon>Chordata</taxon>
        <taxon>Craniata</taxon>
        <taxon>Vertebrata</taxon>
        <taxon>Euteleostomi</taxon>
        <taxon>Actinopterygii</taxon>
        <taxon>Neopterygii</taxon>
        <taxon>Teleostei</taxon>
        <taxon>Neoteleostei</taxon>
        <taxon>Acanthomorphata</taxon>
        <taxon>Anabantaria</taxon>
        <taxon>Anabantiformes</taxon>
        <taxon>Channoidei</taxon>
        <taxon>Channidae</taxon>
        <taxon>Channa</taxon>
    </lineage>
</organism>
<evidence type="ECO:0000313" key="13">
    <source>
        <dbReference type="Proteomes" id="UP001187415"/>
    </source>
</evidence>
<feature type="domain" description="Ig-like" evidence="11">
    <location>
        <begin position="42"/>
        <end position="139"/>
    </location>
</feature>